<protein>
    <recommendedName>
        <fullName evidence="1">ATP-dependent DNA helicase</fullName>
        <ecNumber evidence="1">5.6.2.3</ecNumber>
    </recommendedName>
</protein>
<keyword evidence="1" id="KW-0378">Hydrolase</keyword>
<evidence type="ECO:0000313" key="4">
    <source>
        <dbReference type="RefSeq" id="XP_029636838.1"/>
    </source>
</evidence>
<evidence type="ECO:0000256" key="1">
    <source>
        <dbReference type="RuleBase" id="RU363044"/>
    </source>
</evidence>
<dbReference type="PANTHER" id="PTHR10492">
    <property type="match status" value="1"/>
</dbReference>
<evidence type="ECO:0000259" key="2">
    <source>
        <dbReference type="Pfam" id="PF05970"/>
    </source>
</evidence>
<feature type="domain" description="DNA helicase Pif1-like DEAD-box helicase" evidence="2">
    <location>
        <begin position="1"/>
        <end position="101"/>
    </location>
</feature>
<name>A0A6P7SFV7_9MOLL</name>
<dbReference type="GO" id="GO:0006310">
    <property type="term" value="P:DNA recombination"/>
    <property type="evidence" value="ECO:0007669"/>
    <property type="project" value="UniProtKB-KW"/>
</dbReference>
<keyword evidence="1" id="KW-0234">DNA repair</keyword>
<dbReference type="Pfam" id="PF05970">
    <property type="entry name" value="PIF1"/>
    <property type="match status" value="1"/>
</dbReference>
<dbReference type="Proteomes" id="UP000515154">
    <property type="component" value="Linkage group LG5"/>
</dbReference>
<reference evidence="4" key="1">
    <citation type="submission" date="2025-08" db="UniProtKB">
        <authorList>
            <consortium name="RefSeq"/>
        </authorList>
    </citation>
    <scope>IDENTIFICATION</scope>
</reference>
<dbReference type="PANTHER" id="PTHR10492:SF94">
    <property type="entry name" value="ATP-DEPENDENT DNA HELICASE"/>
    <property type="match status" value="1"/>
</dbReference>
<dbReference type="InterPro" id="IPR027417">
    <property type="entry name" value="P-loop_NTPase"/>
</dbReference>
<comment type="catalytic activity">
    <reaction evidence="1">
        <text>ATP + H2O = ADP + phosphate + H(+)</text>
        <dbReference type="Rhea" id="RHEA:13065"/>
        <dbReference type="ChEBI" id="CHEBI:15377"/>
        <dbReference type="ChEBI" id="CHEBI:15378"/>
        <dbReference type="ChEBI" id="CHEBI:30616"/>
        <dbReference type="ChEBI" id="CHEBI:43474"/>
        <dbReference type="ChEBI" id="CHEBI:456216"/>
        <dbReference type="EC" id="5.6.2.3"/>
    </reaction>
</comment>
<gene>
    <name evidence="4" type="primary">LOC115212137</name>
</gene>
<keyword evidence="1" id="KW-0067">ATP-binding</keyword>
<keyword evidence="1" id="KW-0227">DNA damage</keyword>
<comment type="cofactor">
    <cofactor evidence="1">
        <name>Mg(2+)</name>
        <dbReference type="ChEBI" id="CHEBI:18420"/>
    </cofactor>
</comment>
<evidence type="ECO:0000313" key="3">
    <source>
        <dbReference type="Proteomes" id="UP000515154"/>
    </source>
</evidence>
<dbReference type="EC" id="5.6.2.3" evidence="1"/>
<proteinExistence type="inferred from homology"/>
<dbReference type="GO" id="GO:0006281">
    <property type="term" value="P:DNA repair"/>
    <property type="evidence" value="ECO:0007669"/>
    <property type="project" value="UniProtKB-KW"/>
</dbReference>
<keyword evidence="1" id="KW-0347">Helicase</keyword>
<accession>A0A6P7SFV7</accession>
<organism evidence="3 4">
    <name type="scientific">Octopus sinensis</name>
    <name type="common">East Asian common octopus</name>
    <dbReference type="NCBI Taxonomy" id="2607531"/>
    <lineage>
        <taxon>Eukaryota</taxon>
        <taxon>Metazoa</taxon>
        <taxon>Spiralia</taxon>
        <taxon>Lophotrochozoa</taxon>
        <taxon>Mollusca</taxon>
        <taxon>Cephalopoda</taxon>
        <taxon>Coleoidea</taxon>
        <taxon>Octopodiformes</taxon>
        <taxon>Octopoda</taxon>
        <taxon>Incirrata</taxon>
        <taxon>Octopodidae</taxon>
        <taxon>Octopus</taxon>
    </lineage>
</organism>
<dbReference type="GO" id="GO:0016787">
    <property type="term" value="F:hydrolase activity"/>
    <property type="evidence" value="ECO:0007669"/>
    <property type="project" value="UniProtKB-KW"/>
</dbReference>
<dbReference type="RefSeq" id="XP_029636838.1">
    <property type="nucleotide sequence ID" value="XM_029780978.1"/>
</dbReference>
<dbReference type="GO" id="GO:0005524">
    <property type="term" value="F:ATP binding"/>
    <property type="evidence" value="ECO:0007669"/>
    <property type="project" value="UniProtKB-KW"/>
</dbReference>
<dbReference type="InterPro" id="IPR010285">
    <property type="entry name" value="DNA_helicase_pif1-like_DEAD"/>
</dbReference>
<dbReference type="KEGG" id="osn:115212137"/>
<keyword evidence="1" id="KW-0547">Nucleotide-binding</keyword>
<dbReference type="GO" id="GO:0043139">
    <property type="term" value="F:5'-3' DNA helicase activity"/>
    <property type="evidence" value="ECO:0007669"/>
    <property type="project" value="UniProtKB-EC"/>
</dbReference>
<keyword evidence="3" id="KW-1185">Reference proteome</keyword>
<dbReference type="SUPFAM" id="SSF52540">
    <property type="entry name" value="P-loop containing nucleoside triphosphate hydrolases"/>
    <property type="match status" value="1"/>
</dbReference>
<sequence>MSHKGAFEALDRLLQDLRRISRLMGGLTVLLAGDFRQTLLVIPKGTRADEVNVSIKSSYLWSKVRKLKLSTNMRVELGGDARMENFCGQLMDIGNSAVIVEQDGKINLPFGNLVSNIHELLARVFSNLNTQFKDHCWLRKRAILAPKNVAVDGVNNHLLEQLPGDRRTYK</sequence>
<keyword evidence="1" id="KW-0233">DNA recombination</keyword>
<comment type="similarity">
    <text evidence="1">Belongs to the helicase family.</text>
</comment>
<dbReference type="GO" id="GO:0000723">
    <property type="term" value="P:telomere maintenance"/>
    <property type="evidence" value="ECO:0007669"/>
    <property type="project" value="InterPro"/>
</dbReference>
<dbReference type="AlphaFoldDB" id="A0A6P7SFV7"/>